<organism evidence="1 2">
    <name type="scientific">Azospirillum brasilense</name>
    <dbReference type="NCBI Taxonomy" id="192"/>
    <lineage>
        <taxon>Bacteria</taxon>
        <taxon>Pseudomonadati</taxon>
        <taxon>Pseudomonadota</taxon>
        <taxon>Alphaproteobacteria</taxon>
        <taxon>Rhodospirillales</taxon>
        <taxon>Azospirillaceae</taxon>
        <taxon>Azospirillum</taxon>
    </lineage>
</organism>
<reference evidence="1 2" key="1">
    <citation type="submission" date="2018-09" db="EMBL/GenBank/DDBJ databases">
        <title>Whole genome based analysis of evolution and adaptive divergence in Indian and Brazilian strains of Azospirillum brasilense.</title>
        <authorList>
            <person name="Singh C."/>
            <person name="Tripathi A.K."/>
        </authorList>
    </citation>
    <scope>NUCLEOTIDE SEQUENCE [LARGE SCALE GENOMIC DNA]</scope>
    <source>
        <strain evidence="1 2">MTCC4036</strain>
        <plasmid evidence="1 2">p2</plasmid>
    </source>
</reference>
<evidence type="ECO:0000313" key="2">
    <source>
        <dbReference type="Proteomes" id="UP000298596"/>
    </source>
</evidence>
<sequence length="76" mass="8544">MPQNSPQPVGRRFFVRPSDRLIHLADVHQRLKDGAKLSALAEEYGVTPSALSQNLNKAGLLTWKTRSGRPRKEPRP</sequence>
<dbReference type="EMBL" id="CP032332">
    <property type="protein sequence ID" value="QCO05465.1"/>
    <property type="molecule type" value="Genomic_DNA"/>
</dbReference>
<protein>
    <submittedName>
        <fullName evidence="1">Uncharacterized protein</fullName>
    </submittedName>
</protein>
<dbReference type="Proteomes" id="UP000298596">
    <property type="component" value="Plasmid p2"/>
</dbReference>
<evidence type="ECO:0000313" key="1">
    <source>
        <dbReference type="EMBL" id="QCO05465.1"/>
    </source>
</evidence>
<keyword evidence="1" id="KW-0614">Plasmid</keyword>
<accession>A0A4D8Q5A4</accession>
<name>A0A4D8Q5A4_AZOBR</name>
<geneLocation type="plasmid" evidence="1">
    <name>p2</name>
</geneLocation>
<dbReference type="AlphaFoldDB" id="A0A4D8Q5A4"/>
<gene>
    <name evidence="1" type="ORF">D3867_26330</name>
</gene>
<proteinExistence type="predicted"/>